<gene>
    <name evidence="5" type="ORF">LU635_11665</name>
</gene>
<evidence type="ECO:0000313" key="6">
    <source>
        <dbReference type="Proteomes" id="UP001139344"/>
    </source>
</evidence>
<evidence type="ECO:0000313" key="5">
    <source>
        <dbReference type="EMBL" id="MCG9972295.1"/>
    </source>
</evidence>
<dbReference type="Pfam" id="PF02801">
    <property type="entry name" value="Ketoacyl-synt_C"/>
    <property type="match status" value="1"/>
</dbReference>
<reference evidence="5" key="1">
    <citation type="submission" date="2021-12" db="EMBL/GenBank/DDBJ databases">
        <title>Description of Gramella crocea sp. nov., a new bacterium isolated from activated sludge.</title>
        <authorList>
            <person name="Zhang X."/>
        </authorList>
    </citation>
    <scope>NUCLEOTIDE SEQUENCE</scope>
    <source>
        <strain evidence="5">YB25</strain>
    </source>
</reference>
<evidence type="ECO:0000256" key="2">
    <source>
        <dbReference type="ARBA" id="ARBA00022679"/>
    </source>
</evidence>
<organism evidence="5 6">
    <name type="scientific">Christiangramia crocea</name>
    <dbReference type="NCBI Taxonomy" id="2904124"/>
    <lineage>
        <taxon>Bacteria</taxon>
        <taxon>Pseudomonadati</taxon>
        <taxon>Bacteroidota</taxon>
        <taxon>Flavobacteriia</taxon>
        <taxon>Flavobacteriales</taxon>
        <taxon>Flavobacteriaceae</taxon>
        <taxon>Christiangramia</taxon>
    </lineage>
</organism>
<evidence type="ECO:0000256" key="3">
    <source>
        <dbReference type="RuleBase" id="RU003694"/>
    </source>
</evidence>
<dbReference type="GO" id="GO:0004315">
    <property type="term" value="F:3-oxoacyl-[acyl-carrier-protein] synthase activity"/>
    <property type="evidence" value="ECO:0007669"/>
    <property type="project" value="TreeGrafter"/>
</dbReference>
<evidence type="ECO:0000259" key="4">
    <source>
        <dbReference type="PROSITE" id="PS52004"/>
    </source>
</evidence>
<keyword evidence="6" id="KW-1185">Reference proteome</keyword>
<dbReference type="Pfam" id="PF00109">
    <property type="entry name" value="ketoacyl-synt"/>
    <property type="match status" value="1"/>
</dbReference>
<name>A0A9X1UY43_9FLAO</name>
<dbReference type="Gene3D" id="3.40.47.10">
    <property type="match status" value="2"/>
</dbReference>
<feature type="domain" description="Ketosynthase family 3 (KS3)" evidence="4">
    <location>
        <begin position="1"/>
        <end position="377"/>
    </location>
</feature>
<comment type="caution">
    <text evidence="5">The sequence shown here is derived from an EMBL/GenBank/DDBJ whole genome shotgun (WGS) entry which is preliminary data.</text>
</comment>
<accession>A0A9X1UY43</accession>
<evidence type="ECO:0000256" key="1">
    <source>
        <dbReference type="ARBA" id="ARBA00008467"/>
    </source>
</evidence>
<dbReference type="Proteomes" id="UP001139344">
    <property type="component" value="Unassembled WGS sequence"/>
</dbReference>
<protein>
    <submittedName>
        <fullName evidence="5">Beta-ketoacyl synthase</fullName>
    </submittedName>
</protein>
<dbReference type="InterPro" id="IPR014031">
    <property type="entry name" value="Ketoacyl_synth_C"/>
</dbReference>
<dbReference type="SUPFAM" id="SSF53901">
    <property type="entry name" value="Thiolase-like"/>
    <property type="match status" value="2"/>
</dbReference>
<dbReference type="RefSeq" id="WP_240099411.1">
    <property type="nucleotide sequence ID" value="NZ_JAJSON010000025.1"/>
</dbReference>
<dbReference type="EMBL" id="JAJSON010000025">
    <property type="protein sequence ID" value="MCG9972295.1"/>
    <property type="molecule type" value="Genomic_DNA"/>
</dbReference>
<comment type="similarity">
    <text evidence="1 3">Belongs to the thiolase-like superfamily. Beta-ketoacyl-ACP synthases family.</text>
</comment>
<dbReference type="AlphaFoldDB" id="A0A9X1UY43"/>
<dbReference type="InterPro" id="IPR016039">
    <property type="entry name" value="Thiolase-like"/>
</dbReference>
<dbReference type="InterPro" id="IPR014030">
    <property type="entry name" value="Ketoacyl_synth_N"/>
</dbReference>
<keyword evidence="2 3" id="KW-0808">Transferase</keyword>
<dbReference type="PANTHER" id="PTHR11712">
    <property type="entry name" value="POLYKETIDE SYNTHASE-RELATED"/>
    <property type="match status" value="1"/>
</dbReference>
<dbReference type="InterPro" id="IPR020841">
    <property type="entry name" value="PKS_Beta-ketoAc_synthase_dom"/>
</dbReference>
<sequence>MKRNYLLSDSIISPLGFGTDANLKAIRSGGSALKFHTNSRFLKDGFYAGLIPEKAIDEHFSDIGAPAMFTKLEKLMILAVQQILDQNPGLEMQDTGLIISTTKGSIDQLGKDEFPEDRLFLWKLAEVIADFFQIKKKPVVVSNACISGALAVKTANDLITAGRFLNAIVVAGDLVSDFVLSGFQSFQAISEKPCRPFSSDRTGISLGEASAAILIGPEAGKNEDRISYIDACTANDANHISGPSRTGEGLYLSISRLLAANNIEPEEIDYLSAHGTATEFNDEMEAIAFNRAGLEKVPVNSFKGYYGHTLGASALIETILTKHSLLENELFTSLNFSEVGVSIPLNIIKENRNKKLSLALKTASGFGGCNLAMLLKKEVYE</sequence>
<dbReference type="PANTHER" id="PTHR11712:SF336">
    <property type="entry name" value="3-OXOACYL-[ACYL-CARRIER-PROTEIN] SYNTHASE, MITOCHONDRIAL"/>
    <property type="match status" value="1"/>
</dbReference>
<dbReference type="PROSITE" id="PS52004">
    <property type="entry name" value="KS3_2"/>
    <property type="match status" value="1"/>
</dbReference>
<dbReference type="GO" id="GO:0006633">
    <property type="term" value="P:fatty acid biosynthetic process"/>
    <property type="evidence" value="ECO:0007669"/>
    <property type="project" value="TreeGrafter"/>
</dbReference>
<dbReference type="InterPro" id="IPR000794">
    <property type="entry name" value="Beta-ketoacyl_synthase"/>
</dbReference>
<proteinExistence type="inferred from homology"/>